<dbReference type="Proteomes" id="UP000627369">
    <property type="component" value="Unassembled WGS sequence"/>
</dbReference>
<evidence type="ECO:0000256" key="4">
    <source>
        <dbReference type="ARBA" id="ARBA00022475"/>
    </source>
</evidence>
<dbReference type="RefSeq" id="WP_189669077.1">
    <property type="nucleotide sequence ID" value="NZ_BNAS01000002.1"/>
</dbReference>
<gene>
    <name evidence="13" type="ORF">GCM10017772_19960</name>
</gene>
<comment type="caution">
    <text evidence="13">The sequence shown here is derived from an EMBL/GenBank/DDBJ whole genome shotgun (WGS) entry which is preliminary data.</text>
</comment>
<keyword evidence="3" id="KW-0813">Transport</keyword>
<dbReference type="GO" id="GO:0015087">
    <property type="term" value="F:cobalt ion transmembrane transporter activity"/>
    <property type="evidence" value="ECO:0007669"/>
    <property type="project" value="TreeGrafter"/>
</dbReference>
<evidence type="ECO:0000256" key="9">
    <source>
        <dbReference type="ARBA" id="ARBA00023136"/>
    </source>
</evidence>
<dbReference type="GO" id="GO:0015095">
    <property type="term" value="F:magnesium ion transmembrane transporter activity"/>
    <property type="evidence" value="ECO:0007669"/>
    <property type="project" value="TreeGrafter"/>
</dbReference>
<evidence type="ECO:0000256" key="3">
    <source>
        <dbReference type="ARBA" id="ARBA00022448"/>
    </source>
</evidence>
<dbReference type="SUPFAM" id="SSF143865">
    <property type="entry name" value="CorA soluble domain-like"/>
    <property type="match status" value="1"/>
</dbReference>
<keyword evidence="5 12" id="KW-0812">Transmembrane</keyword>
<name>A0A919KT20_9MICO</name>
<evidence type="ECO:0000256" key="6">
    <source>
        <dbReference type="ARBA" id="ARBA00022842"/>
    </source>
</evidence>
<dbReference type="Gene3D" id="3.30.460.20">
    <property type="entry name" value="CorA soluble domain-like"/>
    <property type="match status" value="1"/>
</dbReference>
<feature type="transmembrane region" description="Helical" evidence="12">
    <location>
        <begin position="352"/>
        <end position="372"/>
    </location>
</feature>
<keyword evidence="7 12" id="KW-1133">Transmembrane helix</keyword>
<evidence type="ECO:0000313" key="14">
    <source>
        <dbReference type="Proteomes" id="UP000627369"/>
    </source>
</evidence>
<evidence type="ECO:0000313" key="13">
    <source>
        <dbReference type="EMBL" id="GHH71484.1"/>
    </source>
</evidence>
<dbReference type="CDD" id="cd12830">
    <property type="entry name" value="MtCorA-like"/>
    <property type="match status" value="1"/>
</dbReference>
<dbReference type="InterPro" id="IPR002523">
    <property type="entry name" value="MgTranspt_CorA/ZnTranspt_ZntB"/>
</dbReference>
<evidence type="ECO:0000256" key="5">
    <source>
        <dbReference type="ARBA" id="ARBA00022692"/>
    </source>
</evidence>
<comment type="function">
    <text evidence="11">Mediates influx of magnesium ions. Alternates between open and closed states. Activated by low cytoplasmic Mg(2+) levels. Inactive when cytoplasmic Mg(2+) levels are high.</text>
</comment>
<evidence type="ECO:0000256" key="12">
    <source>
        <dbReference type="SAM" id="Phobius"/>
    </source>
</evidence>
<organism evidence="13 14">
    <name type="scientific">Promicromonospora soli</name>
    <dbReference type="NCBI Taxonomy" id="2035533"/>
    <lineage>
        <taxon>Bacteria</taxon>
        <taxon>Bacillati</taxon>
        <taxon>Actinomycetota</taxon>
        <taxon>Actinomycetes</taxon>
        <taxon>Micrococcales</taxon>
        <taxon>Promicromonosporaceae</taxon>
        <taxon>Promicromonospora</taxon>
    </lineage>
</organism>
<comment type="subcellular location">
    <subcellularLocation>
        <location evidence="1">Cell membrane</location>
        <topology evidence="1">Multi-pass membrane protein</topology>
    </subcellularLocation>
</comment>
<evidence type="ECO:0000256" key="8">
    <source>
        <dbReference type="ARBA" id="ARBA00023065"/>
    </source>
</evidence>
<dbReference type="EMBL" id="BNAS01000002">
    <property type="protein sequence ID" value="GHH71484.1"/>
    <property type="molecule type" value="Genomic_DNA"/>
</dbReference>
<evidence type="ECO:0000256" key="1">
    <source>
        <dbReference type="ARBA" id="ARBA00004651"/>
    </source>
</evidence>
<protein>
    <submittedName>
        <fullName evidence="13">Magnesium transporter CorA</fullName>
    </submittedName>
</protein>
<evidence type="ECO:0000256" key="2">
    <source>
        <dbReference type="ARBA" id="ARBA00009765"/>
    </source>
</evidence>
<dbReference type="GO" id="GO:0000287">
    <property type="term" value="F:magnesium ion binding"/>
    <property type="evidence" value="ECO:0007669"/>
    <property type="project" value="TreeGrafter"/>
</dbReference>
<dbReference type="PANTHER" id="PTHR46494">
    <property type="entry name" value="CORA FAMILY METAL ION TRANSPORTER (EUROFUNG)"/>
    <property type="match status" value="1"/>
</dbReference>
<dbReference type="SUPFAM" id="SSF144083">
    <property type="entry name" value="Magnesium transport protein CorA, transmembrane region"/>
    <property type="match status" value="1"/>
</dbReference>
<evidence type="ECO:0000256" key="11">
    <source>
        <dbReference type="ARBA" id="ARBA00045497"/>
    </source>
</evidence>
<reference evidence="13" key="1">
    <citation type="journal article" date="2014" name="Int. J. Syst. Evol. Microbiol.">
        <title>Complete genome sequence of Corynebacterium casei LMG S-19264T (=DSM 44701T), isolated from a smear-ripened cheese.</title>
        <authorList>
            <consortium name="US DOE Joint Genome Institute (JGI-PGF)"/>
            <person name="Walter F."/>
            <person name="Albersmeier A."/>
            <person name="Kalinowski J."/>
            <person name="Ruckert C."/>
        </authorList>
    </citation>
    <scope>NUCLEOTIDE SEQUENCE</scope>
    <source>
        <strain evidence="13">CGMCC 4.7398</strain>
    </source>
</reference>
<dbReference type="InterPro" id="IPR045861">
    <property type="entry name" value="CorA_cytoplasmic_dom"/>
</dbReference>
<dbReference type="FunFam" id="1.20.58.340:FF:000004">
    <property type="entry name" value="Magnesium transport protein CorA"/>
    <property type="match status" value="1"/>
</dbReference>
<dbReference type="GO" id="GO:0005886">
    <property type="term" value="C:plasma membrane"/>
    <property type="evidence" value="ECO:0007669"/>
    <property type="project" value="UniProtKB-SubCell"/>
</dbReference>
<comment type="similarity">
    <text evidence="2">Belongs to the CorA metal ion transporter (MIT) (TC 1.A.35) family.</text>
</comment>
<accession>A0A919KT20</accession>
<proteinExistence type="inferred from homology"/>
<dbReference type="AlphaFoldDB" id="A0A919KT20"/>
<dbReference type="GO" id="GO:0050897">
    <property type="term" value="F:cobalt ion binding"/>
    <property type="evidence" value="ECO:0007669"/>
    <property type="project" value="TreeGrafter"/>
</dbReference>
<keyword evidence="14" id="KW-1185">Reference proteome</keyword>
<dbReference type="Gene3D" id="1.20.58.340">
    <property type="entry name" value="Magnesium transport protein CorA, transmembrane region"/>
    <property type="match status" value="2"/>
</dbReference>
<keyword evidence="6" id="KW-0460">Magnesium</keyword>
<dbReference type="PANTHER" id="PTHR46494:SF1">
    <property type="entry name" value="CORA FAMILY METAL ION TRANSPORTER (EUROFUNG)"/>
    <property type="match status" value="1"/>
</dbReference>
<keyword evidence="4" id="KW-1003">Cell membrane</keyword>
<evidence type="ECO:0000256" key="7">
    <source>
        <dbReference type="ARBA" id="ARBA00022989"/>
    </source>
</evidence>
<reference evidence="13" key="2">
    <citation type="submission" date="2020-09" db="EMBL/GenBank/DDBJ databases">
        <authorList>
            <person name="Sun Q."/>
            <person name="Zhou Y."/>
        </authorList>
    </citation>
    <scope>NUCLEOTIDE SEQUENCE</scope>
    <source>
        <strain evidence="13">CGMCC 4.7398</strain>
    </source>
</reference>
<sequence>MATFLPSRPARPLLGALRPRRAVDVVPVVAPRPAAPAPRSSVVAAAVYDDGVRTAAYDNLAETFSALRSRSGGMAWIGLERPEEAELTSLAREFDLHPLAIEDAIQAHQRPKIERYGDTLFVVLRAARYLDDAEEVEFGELHVFVGPDFVVTVRHGASPDLAAVRARLESDREMLSRGPEAVLYAILDSVVDGYAPVVAGLDHDIDEIESDVWGGAPDVSRRIYELSREVIDFQRAVRPEQGLCASLAKGADKYGVDPELQAYLRDVADHLAEAADRIEVFRAALRDILTVAATLVAQRQNEEMKHLSEVSIRQGEEVKKISGWAAILFAPTLVGTVYGMNFDVMPELDWAYGYPVALVAMLAVSVGLFGVFRWKRWI</sequence>
<feature type="transmembrane region" description="Helical" evidence="12">
    <location>
        <begin position="321"/>
        <end position="340"/>
    </location>
</feature>
<dbReference type="InterPro" id="IPR045863">
    <property type="entry name" value="CorA_TM1_TM2"/>
</dbReference>
<comment type="catalytic activity">
    <reaction evidence="10">
        <text>Mg(2+)(in) = Mg(2+)(out)</text>
        <dbReference type="Rhea" id="RHEA:29827"/>
        <dbReference type="ChEBI" id="CHEBI:18420"/>
    </reaction>
</comment>
<keyword evidence="8" id="KW-0406">Ion transport</keyword>
<keyword evidence="9 12" id="KW-0472">Membrane</keyword>
<evidence type="ECO:0000256" key="10">
    <source>
        <dbReference type="ARBA" id="ARBA00034269"/>
    </source>
</evidence>
<dbReference type="Pfam" id="PF01544">
    <property type="entry name" value="CorA"/>
    <property type="match status" value="1"/>
</dbReference>